<keyword evidence="1" id="KW-1133">Transmembrane helix</keyword>
<organism evidence="2 3">
    <name type="scientific">Nelumbo nucifera</name>
    <name type="common">Sacred lotus</name>
    <dbReference type="NCBI Taxonomy" id="4432"/>
    <lineage>
        <taxon>Eukaryota</taxon>
        <taxon>Viridiplantae</taxon>
        <taxon>Streptophyta</taxon>
        <taxon>Embryophyta</taxon>
        <taxon>Tracheophyta</taxon>
        <taxon>Spermatophyta</taxon>
        <taxon>Magnoliopsida</taxon>
        <taxon>Proteales</taxon>
        <taxon>Nelumbonaceae</taxon>
        <taxon>Nelumbo</taxon>
    </lineage>
</organism>
<keyword evidence="3" id="KW-1185">Reference proteome</keyword>
<evidence type="ECO:0000313" key="2">
    <source>
        <dbReference type="EMBL" id="DAD24285.1"/>
    </source>
</evidence>
<comment type="caution">
    <text evidence="2">The sequence shown here is derived from an EMBL/GenBank/DDBJ whole genome shotgun (WGS) entry which is preliminary data.</text>
</comment>
<sequence>MEKRKGAINICPNIGPMIAKHISLPEFFEASRESFGSNFWSTLSWIESVHEFFVRSVNTVLVHLCAVLDVFLFCFLSGFANSFFVRCHLINLHLCYSLFILKKSLLLSKKNKIDMQDQLAKNWLQ</sequence>
<reference evidence="2 3" key="1">
    <citation type="journal article" date="2020" name="Mol. Biol. Evol.">
        <title>Distinct Expression and Methylation Patterns for Genes with Different Fates following a Single Whole-Genome Duplication in Flowering Plants.</title>
        <authorList>
            <person name="Shi T."/>
            <person name="Rahmani R.S."/>
            <person name="Gugger P.F."/>
            <person name="Wang M."/>
            <person name="Li H."/>
            <person name="Zhang Y."/>
            <person name="Li Z."/>
            <person name="Wang Q."/>
            <person name="Van de Peer Y."/>
            <person name="Marchal K."/>
            <person name="Chen J."/>
        </authorList>
    </citation>
    <scope>NUCLEOTIDE SEQUENCE [LARGE SCALE GENOMIC DNA]</scope>
    <source>
        <tissue evidence="2">Leaf</tissue>
    </source>
</reference>
<feature type="transmembrane region" description="Helical" evidence="1">
    <location>
        <begin position="90"/>
        <end position="108"/>
    </location>
</feature>
<protein>
    <submittedName>
        <fullName evidence="2">Uncharacterized protein</fullName>
    </submittedName>
</protein>
<gene>
    <name evidence="2" type="ORF">HUJ06_025749</name>
</gene>
<name>A0A822XZR2_NELNU</name>
<evidence type="ECO:0000313" key="3">
    <source>
        <dbReference type="Proteomes" id="UP000607653"/>
    </source>
</evidence>
<keyword evidence="1" id="KW-0472">Membrane</keyword>
<keyword evidence="1" id="KW-0812">Transmembrane</keyword>
<dbReference type="EMBL" id="DUZY01000001">
    <property type="protein sequence ID" value="DAD24285.1"/>
    <property type="molecule type" value="Genomic_DNA"/>
</dbReference>
<feature type="transmembrane region" description="Helical" evidence="1">
    <location>
        <begin position="60"/>
        <end position="84"/>
    </location>
</feature>
<accession>A0A822XZR2</accession>
<dbReference type="AlphaFoldDB" id="A0A822XZR2"/>
<evidence type="ECO:0000256" key="1">
    <source>
        <dbReference type="SAM" id="Phobius"/>
    </source>
</evidence>
<proteinExistence type="predicted"/>
<dbReference type="Proteomes" id="UP000607653">
    <property type="component" value="Unassembled WGS sequence"/>
</dbReference>